<dbReference type="Gene3D" id="3.30.250.20">
    <property type="entry name" value="L1 transposable element, C-terminal domain"/>
    <property type="match status" value="1"/>
</dbReference>
<proteinExistence type="predicted"/>
<accession>A0A7J5Y4Z0</accession>
<organism evidence="1 2">
    <name type="scientific">Dissostichus mawsoni</name>
    <name type="common">Antarctic cod</name>
    <dbReference type="NCBI Taxonomy" id="36200"/>
    <lineage>
        <taxon>Eukaryota</taxon>
        <taxon>Metazoa</taxon>
        <taxon>Chordata</taxon>
        <taxon>Craniata</taxon>
        <taxon>Vertebrata</taxon>
        <taxon>Euteleostomi</taxon>
        <taxon>Actinopterygii</taxon>
        <taxon>Neopterygii</taxon>
        <taxon>Teleostei</taxon>
        <taxon>Neoteleostei</taxon>
        <taxon>Acanthomorphata</taxon>
        <taxon>Eupercaria</taxon>
        <taxon>Perciformes</taxon>
        <taxon>Notothenioidei</taxon>
        <taxon>Nototheniidae</taxon>
        <taxon>Dissostichus</taxon>
    </lineage>
</organism>
<sequence length="199" mass="23267">MRLHRYQVKDLIVREARKRRGDLRYRGTPVQIYEDFTQEVLEQRAKYRDIMSKLYNLGLRPALLFPARLQITLGSGAKKRFPSPLEATNQNEETSASLLWETLKAFLRAIFGRPPDEINITNTQTNVIAFTSLIARRKILLLWKSPLPPSFKMWLSDTMSLLKLEKIKFTLRGSSDKFYAHWRPLISYVDRLPPDMVSL</sequence>
<comment type="caution">
    <text evidence="1">The sequence shown here is derived from an EMBL/GenBank/DDBJ whole genome shotgun (WGS) entry which is preliminary data.</text>
</comment>
<dbReference type="EMBL" id="JAAKFY010000015">
    <property type="protein sequence ID" value="KAF3844486.1"/>
    <property type="molecule type" value="Genomic_DNA"/>
</dbReference>
<evidence type="ECO:0000313" key="1">
    <source>
        <dbReference type="EMBL" id="KAF3844486.1"/>
    </source>
</evidence>
<dbReference type="PANTHER" id="PTHR11505">
    <property type="entry name" value="L1 TRANSPOSABLE ELEMENT-RELATED"/>
    <property type="match status" value="1"/>
</dbReference>
<evidence type="ECO:0000313" key="2">
    <source>
        <dbReference type="Proteomes" id="UP000518266"/>
    </source>
</evidence>
<dbReference type="InterPro" id="IPR042566">
    <property type="entry name" value="L1_C"/>
</dbReference>
<reference evidence="1 2" key="1">
    <citation type="submission" date="2020-03" db="EMBL/GenBank/DDBJ databases">
        <title>Dissostichus mawsoni Genome sequencing and assembly.</title>
        <authorList>
            <person name="Park H."/>
        </authorList>
    </citation>
    <scope>NUCLEOTIDE SEQUENCE [LARGE SCALE GENOMIC DNA]</scope>
    <source>
        <strain evidence="1">DM0001</strain>
        <tissue evidence="1">Muscle</tissue>
    </source>
</reference>
<dbReference type="InterPro" id="IPR004244">
    <property type="entry name" value="Transposase_22"/>
</dbReference>
<dbReference type="Proteomes" id="UP000518266">
    <property type="component" value="Unassembled WGS sequence"/>
</dbReference>
<protein>
    <submittedName>
        <fullName evidence="1">Uncharacterized protein</fullName>
    </submittedName>
</protein>
<name>A0A7J5Y4Z0_DISMA</name>
<keyword evidence="2" id="KW-1185">Reference proteome</keyword>
<dbReference type="OrthoDB" id="10059413at2759"/>
<gene>
    <name evidence="1" type="ORF">F7725_007649</name>
</gene>
<dbReference type="AlphaFoldDB" id="A0A7J5Y4Z0"/>